<accession>A0A5K3F313</accession>
<reference evidence="3" key="1">
    <citation type="submission" date="2019-11" db="UniProtKB">
        <authorList>
            <consortium name="WormBaseParasite"/>
        </authorList>
    </citation>
    <scope>IDENTIFICATION</scope>
</reference>
<dbReference type="WBParaSite" id="MCU_004528-RA">
    <property type="protein sequence ID" value="MCU_004528-RA"/>
    <property type="gene ID" value="MCU_004528"/>
</dbReference>
<dbReference type="AlphaFoldDB" id="A0A5K3F313"/>
<evidence type="ECO:0000256" key="2">
    <source>
        <dbReference type="SAM" id="SignalP"/>
    </source>
</evidence>
<name>A0A5K3F313_MESCO</name>
<organism evidence="3">
    <name type="scientific">Mesocestoides corti</name>
    <name type="common">Flatworm</name>
    <dbReference type="NCBI Taxonomy" id="53468"/>
    <lineage>
        <taxon>Eukaryota</taxon>
        <taxon>Metazoa</taxon>
        <taxon>Spiralia</taxon>
        <taxon>Lophotrochozoa</taxon>
        <taxon>Platyhelminthes</taxon>
        <taxon>Cestoda</taxon>
        <taxon>Eucestoda</taxon>
        <taxon>Cyclophyllidea</taxon>
        <taxon>Mesocestoididae</taxon>
        <taxon>Mesocestoides</taxon>
    </lineage>
</organism>
<feature type="region of interest" description="Disordered" evidence="1">
    <location>
        <begin position="28"/>
        <end position="54"/>
    </location>
</feature>
<keyword evidence="2" id="KW-0732">Signal</keyword>
<dbReference type="PROSITE" id="PS51257">
    <property type="entry name" value="PROKAR_LIPOPROTEIN"/>
    <property type="match status" value="1"/>
</dbReference>
<feature type="signal peptide" evidence="2">
    <location>
        <begin position="1"/>
        <end position="23"/>
    </location>
</feature>
<evidence type="ECO:0000313" key="3">
    <source>
        <dbReference type="WBParaSite" id="MCU_004528-RA"/>
    </source>
</evidence>
<proteinExistence type="predicted"/>
<evidence type="ECO:0000256" key="1">
    <source>
        <dbReference type="SAM" id="MobiDB-lite"/>
    </source>
</evidence>
<protein>
    <submittedName>
        <fullName evidence="3">P-type domain-containing protein</fullName>
    </submittedName>
</protein>
<feature type="chain" id="PRO_5024331746" evidence="2">
    <location>
        <begin position="24"/>
        <end position="90"/>
    </location>
</feature>
<sequence length="90" mass="10184">MRTWILTALLVTALVACFDFSAAKPMTELEKDEQTGGGVERRRRPGKLSQDDSEPQLQFKMACKDDDDCPWGAMCFKPYVGKPYCIPTDY</sequence>